<dbReference type="EMBL" id="WVUK01000062">
    <property type="protein sequence ID" value="KAF7490672.1"/>
    <property type="molecule type" value="Genomic_DNA"/>
</dbReference>
<protein>
    <recommendedName>
        <fullName evidence="3">Mediator of RNA polymerase II transcription subunit 28</fullName>
    </recommendedName>
    <alternativeName>
        <fullName evidence="9">Mediator complex subunit 28</fullName>
    </alternativeName>
</protein>
<reference evidence="13" key="4">
    <citation type="submission" date="2022-06" db="UniProtKB">
        <authorList>
            <consortium name="EnsemblMetazoa"/>
        </authorList>
    </citation>
    <scope>IDENTIFICATION</scope>
</reference>
<evidence type="ECO:0000256" key="1">
    <source>
        <dbReference type="ARBA" id="ARBA00004123"/>
    </source>
</evidence>
<accession>A0A132A1X3</accession>
<comment type="similarity">
    <text evidence="2">Belongs to the Mediator complex subunit 28 family.</text>
</comment>
<dbReference type="EMBL" id="JXLN01010013">
    <property type="protein sequence ID" value="KPM04933.1"/>
    <property type="molecule type" value="Genomic_DNA"/>
</dbReference>
<dbReference type="PANTHER" id="PTHR13512:SF2">
    <property type="entry name" value="MEDIATOR OF RNA POLYMERASE II TRANSCRIPTION SUBUNIT 28"/>
    <property type="match status" value="1"/>
</dbReference>
<dbReference type="Proteomes" id="UP000616769">
    <property type="component" value="Unassembled WGS sequence"/>
</dbReference>
<evidence type="ECO:0000313" key="12">
    <source>
        <dbReference type="EMBL" id="KPM04933.1"/>
    </source>
</evidence>
<dbReference type="PANTHER" id="PTHR13512">
    <property type="entry name" value="MEDIATOR COMPLEX SUBUNIT 28"/>
    <property type="match status" value="1"/>
</dbReference>
<feature type="compositionally biased region" description="Polar residues" evidence="10">
    <location>
        <begin position="191"/>
        <end position="201"/>
    </location>
</feature>
<name>A0A132A1X3_SARSC</name>
<evidence type="ECO:0000256" key="6">
    <source>
        <dbReference type="ARBA" id="ARBA00023159"/>
    </source>
</evidence>
<evidence type="ECO:0000256" key="9">
    <source>
        <dbReference type="ARBA" id="ARBA00031964"/>
    </source>
</evidence>
<comment type="subcellular location">
    <subcellularLocation>
        <location evidence="1">Nucleus</location>
    </subcellularLocation>
</comment>
<evidence type="ECO:0000313" key="13">
    <source>
        <dbReference type="EnsemblMetazoa" id="KAF7490672.1"/>
    </source>
</evidence>
<dbReference type="Pfam" id="PF11594">
    <property type="entry name" value="Med28"/>
    <property type="match status" value="1"/>
</dbReference>
<evidence type="ECO:0000256" key="3">
    <source>
        <dbReference type="ARBA" id="ARBA00019683"/>
    </source>
</evidence>
<dbReference type="Proteomes" id="UP000070412">
    <property type="component" value="Unassembled WGS sequence"/>
</dbReference>
<reference evidence="11" key="3">
    <citation type="submission" date="2020-01" db="EMBL/GenBank/DDBJ databases">
        <authorList>
            <person name="Korhonen P.K.K."/>
            <person name="Guangxu M.G."/>
            <person name="Wang T.W."/>
            <person name="Stroehlein A.J.S."/>
            <person name="Young N.D."/>
            <person name="Ang C.-S.A."/>
            <person name="Fernando D.W.F."/>
            <person name="Lu H.L."/>
            <person name="Taylor S.T."/>
            <person name="Ehtesham M.E.M."/>
            <person name="Najaraj S.H.N."/>
            <person name="Harsha G.H.G."/>
            <person name="Madugundu A.M."/>
            <person name="Renuse S.R."/>
            <person name="Holt D.H."/>
            <person name="Pandey A.P."/>
            <person name="Papenfuss A.P."/>
            <person name="Gasser R.B.G."/>
            <person name="Fischer K.F."/>
        </authorList>
    </citation>
    <scope>NUCLEOTIDE SEQUENCE</scope>
    <source>
        <strain evidence="11">SSS_KF_BRIS2020</strain>
    </source>
</reference>
<organism evidence="12 15">
    <name type="scientific">Sarcoptes scabiei</name>
    <name type="common">Itch mite</name>
    <name type="synonym">Acarus scabiei</name>
    <dbReference type="NCBI Taxonomy" id="52283"/>
    <lineage>
        <taxon>Eukaryota</taxon>
        <taxon>Metazoa</taxon>
        <taxon>Ecdysozoa</taxon>
        <taxon>Arthropoda</taxon>
        <taxon>Chelicerata</taxon>
        <taxon>Arachnida</taxon>
        <taxon>Acari</taxon>
        <taxon>Acariformes</taxon>
        <taxon>Sarcoptiformes</taxon>
        <taxon>Astigmata</taxon>
        <taxon>Psoroptidia</taxon>
        <taxon>Sarcoptoidea</taxon>
        <taxon>Sarcoptidae</taxon>
        <taxon>Sarcoptinae</taxon>
        <taxon>Sarcoptes</taxon>
    </lineage>
</organism>
<keyword evidence="8" id="KW-0539">Nucleus</keyword>
<evidence type="ECO:0000256" key="7">
    <source>
        <dbReference type="ARBA" id="ARBA00023163"/>
    </source>
</evidence>
<keyword evidence="4" id="KW-0805">Transcription regulation</keyword>
<evidence type="ECO:0000256" key="8">
    <source>
        <dbReference type="ARBA" id="ARBA00023242"/>
    </source>
</evidence>
<keyword evidence="14" id="KW-1185">Reference proteome</keyword>
<keyword evidence="7" id="KW-0804">Transcription</keyword>
<evidence type="ECO:0000313" key="11">
    <source>
        <dbReference type="EMBL" id="KAF7490672.1"/>
    </source>
</evidence>
<dbReference type="AlphaFoldDB" id="A0A132A1X3"/>
<proteinExistence type="inferred from homology"/>
<dbReference type="OrthoDB" id="2286203at2759"/>
<keyword evidence="6" id="KW-0010">Activator</keyword>
<feature type="region of interest" description="Disordered" evidence="10">
    <location>
        <begin position="152"/>
        <end position="204"/>
    </location>
</feature>
<dbReference type="InterPro" id="IPR021640">
    <property type="entry name" value="Mediator_Med28"/>
</dbReference>
<gene>
    <name evidence="12" type="ORF">QR98_0033880</name>
    <name evidence="11" type="ORF">SSS_6497</name>
</gene>
<evidence type="ECO:0000256" key="4">
    <source>
        <dbReference type="ARBA" id="ARBA00023015"/>
    </source>
</evidence>
<reference evidence="14" key="2">
    <citation type="journal article" date="2020" name="PLoS Negl. Trop. Dis.">
        <title>High-quality nuclear genome for Sarcoptes scabiei-A critical resource for a neglected parasite.</title>
        <authorList>
            <person name="Korhonen P.K."/>
            <person name="Gasser R.B."/>
            <person name="Ma G."/>
            <person name="Wang T."/>
            <person name="Stroehlein A.J."/>
            <person name="Young N.D."/>
            <person name="Ang C.S."/>
            <person name="Fernando D.D."/>
            <person name="Lu H.C."/>
            <person name="Taylor S."/>
            <person name="Reynolds S.L."/>
            <person name="Mofiz E."/>
            <person name="Najaraj S.H."/>
            <person name="Gowda H."/>
            <person name="Madugundu A."/>
            <person name="Renuse S."/>
            <person name="Holt D."/>
            <person name="Pandey A."/>
            <person name="Papenfuss A.T."/>
            <person name="Fischer K."/>
        </authorList>
    </citation>
    <scope>NUCLEOTIDE SEQUENCE [LARGE SCALE GENOMIC DNA]</scope>
</reference>
<evidence type="ECO:0000313" key="15">
    <source>
        <dbReference type="Proteomes" id="UP000616769"/>
    </source>
</evidence>
<dbReference type="GO" id="GO:0016592">
    <property type="term" value="C:mediator complex"/>
    <property type="evidence" value="ECO:0007669"/>
    <property type="project" value="TreeGrafter"/>
</dbReference>
<evidence type="ECO:0000256" key="2">
    <source>
        <dbReference type="ARBA" id="ARBA00005571"/>
    </source>
</evidence>
<reference evidence="12 15" key="1">
    <citation type="journal article" date="2015" name="Parasit. Vectors">
        <title>Draft genome of the scabies mite.</title>
        <authorList>
            <person name="Rider S.D.Jr."/>
            <person name="Morgan M.S."/>
            <person name="Arlian L.G."/>
        </authorList>
    </citation>
    <scope>NUCLEOTIDE SEQUENCE [LARGE SCALE GENOMIC DNA]</scope>
    <source>
        <strain evidence="12">Arlian Lab</strain>
    </source>
</reference>
<keyword evidence="5" id="KW-0175">Coiled coil</keyword>
<dbReference type="EnsemblMetazoa" id="SSS_6497s_mrna">
    <property type="protein sequence ID" value="KAF7490672.1"/>
    <property type="gene ID" value="SSS_6497"/>
</dbReference>
<sequence>MSLIDEFENCFQACLAPITNPISSHVLDEDELKANLDNIQRFIELSQQIESFFIRKRTNLIDKKPELTLAEEIAELKHEIVRKDNLLNHYHEKLNIWSNIVNDALSGKYPNQNQIDGNAGNQMVATNQPLGHTGLRLQTGSNNQIMSPINTNHIPHVPSPLMRSQSSSGMVASPAPIMNQPSPHQPPQSPNVYNPSINQPQTPNPLAYLERTTAHIGMNDSRR</sequence>
<evidence type="ECO:0000256" key="5">
    <source>
        <dbReference type="ARBA" id="ARBA00023054"/>
    </source>
</evidence>
<dbReference type="VEuPathDB" id="VectorBase:SSCA008171"/>
<evidence type="ECO:0000313" key="14">
    <source>
        <dbReference type="Proteomes" id="UP000070412"/>
    </source>
</evidence>
<evidence type="ECO:0000256" key="10">
    <source>
        <dbReference type="SAM" id="MobiDB-lite"/>
    </source>
</evidence>